<evidence type="ECO:0000256" key="6">
    <source>
        <dbReference type="ARBA" id="ARBA00022692"/>
    </source>
</evidence>
<evidence type="ECO:0000256" key="18">
    <source>
        <dbReference type="ARBA" id="ARBA00034516"/>
    </source>
</evidence>
<dbReference type="EnsemblMetazoa" id="XM_003385053.3">
    <property type="protein sequence ID" value="XP_003385101.2"/>
    <property type="gene ID" value="LOC100637247"/>
</dbReference>
<feature type="domain" description="Ig-like" evidence="30">
    <location>
        <begin position="269"/>
        <end position="354"/>
    </location>
</feature>
<evidence type="ECO:0000256" key="26">
    <source>
        <dbReference type="SAM" id="SignalP"/>
    </source>
</evidence>
<keyword evidence="12 25" id="KW-0472">Membrane</keyword>
<name>A0A1X7VBN5_AMPQE</name>
<dbReference type="InterPro" id="IPR000719">
    <property type="entry name" value="Prot_kinase_dom"/>
</dbReference>
<dbReference type="OrthoDB" id="2431000at2759"/>
<dbReference type="PROSITE" id="PS00107">
    <property type="entry name" value="PROTEIN_KINASE_ATP"/>
    <property type="match status" value="1"/>
</dbReference>
<dbReference type="InterPro" id="IPR007110">
    <property type="entry name" value="Ig-like_dom"/>
</dbReference>
<dbReference type="InterPro" id="IPR020635">
    <property type="entry name" value="Tyr_kinase_cat_dom"/>
</dbReference>
<dbReference type="InParanoid" id="A0A1X7VBN5"/>
<dbReference type="InterPro" id="IPR002011">
    <property type="entry name" value="Tyr_kinase_rcpt_2_CS"/>
</dbReference>
<evidence type="ECO:0000256" key="5">
    <source>
        <dbReference type="ARBA" id="ARBA00022679"/>
    </source>
</evidence>
<feature type="domain" description="Kringle" evidence="29">
    <location>
        <begin position="749"/>
        <end position="823"/>
    </location>
</feature>
<keyword evidence="13" id="KW-0829">Tyrosine-protein kinase</keyword>
<keyword evidence="15" id="KW-0675">Receptor</keyword>
<dbReference type="Gene3D" id="2.60.40.10">
    <property type="entry name" value="Immunoglobulins"/>
    <property type="match status" value="1"/>
</dbReference>
<dbReference type="CDD" id="cd00096">
    <property type="entry name" value="Ig"/>
    <property type="match status" value="1"/>
</dbReference>
<feature type="transmembrane region" description="Helical" evidence="25">
    <location>
        <begin position="855"/>
        <end position="880"/>
    </location>
</feature>
<dbReference type="EC" id="2.7.10.1" evidence="2"/>
<evidence type="ECO:0000256" key="14">
    <source>
        <dbReference type="ARBA" id="ARBA00023157"/>
    </source>
</evidence>
<comment type="caution">
    <text evidence="22">Lacks conserved residue(s) required for the propagation of feature annotation.</text>
</comment>
<evidence type="ECO:0000256" key="10">
    <source>
        <dbReference type="ARBA" id="ARBA00022840"/>
    </source>
</evidence>
<dbReference type="eggNOG" id="KOG1026">
    <property type="taxonomic scope" value="Eukaryota"/>
</dbReference>
<dbReference type="GO" id="GO:0051897">
    <property type="term" value="P:positive regulation of phosphatidylinositol 3-kinase/protein kinase B signal transduction"/>
    <property type="evidence" value="ECO:0007669"/>
    <property type="project" value="TreeGrafter"/>
</dbReference>
<dbReference type="InterPro" id="IPR050122">
    <property type="entry name" value="RTK"/>
</dbReference>
<dbReference type="PANTHER" id="PTHR24416:SF349">
    <property type="entry name" value="TYROSINE-PROTEIN KINASE RYK"/>
    <property type="match status" value="1"/>
</dbReference>
<dbReference type="KEGG" id="aqu:100637247"/>
<evidence type="ECO:0000256" key="3">
    <source>
        <dbReference type="ARBA" id="ARBA00022553"/>
    </source>
</evidence>
<dbReference type="Pfam" id="PF13927">
    <property type="entry name" value="Ig_3"/>
    <property type="match status" value="1"/>
</dbReference>
<dbReference type="CDD" id="cd00192">
    <property type="entry name" value="PTKc"/>
    <property type="match status" value="1"/>
</dbReference>
<gene>
    <name evidence="31" type="primary">100637247</name>
</gene>
<dbReference type="EnsemblMetazoa" id="Aqu2.1.37149_001">
    <property type="protein sequence ID" value="Aqu2.1.37149_001"/>
    <property type="gene ID" value="Aqu2.1.37149"/>
</dbReference>
<dbReference type="InterPro" id="IPR000001">
    <property type="entry name" value="Kringle"/>
</dbReference>
<keyword evidence="10 23" id="KW-0067">ATP-binding</keyword>
<dbReference type="Pfam" id="PF00051">
    <property type="entry name" value="Kringle"/>
    <property type="match status" value="2"/>
</dbReference>
<keyword evidence="8 23" id="KW-0547">Nucleotide-binding</keyword>
<evidence type="ECO:0000256" key="25">
    <source>
        <dbReference type="SAM" id="Phobius"/>
    </source>
</evidence>
<reference evidence="32" key="1">
    <citation type="journal article" date="2010" name="Nature">
        <title>The Amphimedon queenslandica genome and the evolution of animal complexity.</title>
        <authorList>
            <person name="Srivastava M."/>
            <person name="Simakov O."/>
            <person name="Chapman J."/>
            <person name="Fahey B."/>
            <person name="Gauthier M.E."/>
            <person name="Mitros T."/>
            <person name="Richards G.S."/>
            <person name="Conaco C."/>
            <person name="Dacre M."/>
            <person name="Hellsten U."/>
            <person name="Larroux C."/>
            <person name="Putnam N.H."/>
            <person name="Stanke M."/>
            <person name="Adamska M."/>
            <person name="Darling A."/>
            <person name="Degnan S.M."/>
            <person name="Oakley T.H."/>
            <person name="Plachetzki D.C."/>
            <person name="Zhai Y."/>
            <person name="Adamski M."/>
            <person name="Calcino A."/>
            <person name="Cummins S.F."/>
            <person name="Goodstein D.M."/>
            <person name="Harris C."/>
            <person name="Jackson D.J."/>
            <person name="Leys S.P."/>
            <person name="Shu S."/>
            <person name="Woodcroft B.J."/>
            <person name="Vervoort M."/>
            <person name="Kosik K.S."/>
            <person name="Manning G."/>
            <person name="Degnan B.M."/>
            <person name="Rokhsar D.S."/>
        </authorList>
    </citation>
    <scope>NUCLEOTIDE SEQUENCE [LARGE SCALE GENOMIC DNA]</scope>
</reference>
<evidence type="ECO:0000256" key="1">
    <source>
        <dbReference type="ARBA" id="ARBA00004479"/>
    </source>
</evidence>
<dbReference type="AlphaFoldDB" id="A0A1X7VBN5"/>
<dbReference type="PROSITE" id="PS50070">
    <property type="entry name" value="KRINGLE_2"/>
    <property type="match status" value="2"/>
</dbReference>
<evidence type="ECO:0000256" key="21">
    <source>
        <dbReference type="ARBA" id="ARBA00051243"/>
    </source>
</evidence>
<dbReference type="STRING" id="400682.A0A1X7VBN5"/>
<proteinExistence type="predicted"/>
<evidence type="ECO:0000259" key="27">
    <source>
        <dbReference type="PROSITE" id="PS50011"/>
    </source>
</evidence>
<dbReference type="GO" id="GO:0005524">
    <property type="term" value="F:ATP binding"/>
    <property type="evidence" value="ECO:0007669"/>
    <property type="project" value="UniProtKB-UniRule"/>
</dbReference>
<dbReference type="InterPro" id="IPR017441">
    <property type="entry name" value="Protein_kinase_ATP_BS"/>
</dbReference>
<dbReference type="CDD" id="cd00108">
    <property type="entry name" value="KR"/>
    <property type="match status" value="2"/>
</dbReference>
<dbReference type="Gene3D" id="3.30.200.20">
    <property type="entry name" value="Phosphorylase Kinase, domain 1"/>
    <property type="match status" value="1"/>
</dbReference>
<dbReference type="InterPro" id="IPR013806">
    <property type="entry name" value="Kringle-like"/>
</dbReference>
<dbReference type="GO" id="GO:0004714">
    <property type="term" value="F:transmembrane receptor protein tyrosine kinase activity"/>
    <property type="evidence" value="ECO:0007669"/>
    <property type="project" value="UniProtKB-EC"/>
</dbReference>
<dbReference type="Gene3D" id="2.40.20.10">
    <property type="entry name" value="Plasminogen Kringle 4"/>
    <property type="match status" value="2"/>
</dbReference>
<sequence length="1266" mass="143327">MMSVTSILIAALVFCSFCSSHVSGRDCAFEFKSTFSRVPLGIGASLQKECVYRSNCLSEVNVYLADKPISSLYHSFYKISHSYDRRNKLYKYTFSFSRFDISYHGLYRCVINEIGNKANQMSNDLVFTIPDSHEGLVQECFLPTVKDIVVQSFIFPNGSVAVNLTWNITEKNSENIPYCSGSRHWRVKIQYFSTVDNTPGDRDTSTSTKDANGWINVPGRRQYYSFSQLLDNVTYYQFLVSNQPERVLEVGRYRSLGSHIYYFGRQSPPAIDQTLSNVVMDEMTSETVKCTARGFPTPLVRWIKVVSNGVGITQRSGYGSSTLILNDATSDMSGEYYCLAQNVQVNPPEGKRLVDKARSVFVTVREYNSSNDLRCEFADSAIPSSFCRSYLHNQLPIYINTSSESQEGYISLAMTNIRDNTKDRKCEDLAKSLLCHTVYPYCDARQPLRPLPRPTCNTTCNEFIHGKCSADAERIKREHPSVYQTIISMCRSSEGGEAPECIPLSYDASRKDQVQSVEDTGSCVRGKGIGYTGRQDRTRSNHPCQLWVLQTPHRHPMLPSVYATELHNAGQSCRNPGGLGERPWCYTSDPNVRWEYCDIPSCDTCDTYNGTMCSALAGYDNANVFIRKGSKIDSQKDIEEKISQVFFRTRYHLRPSQGCEDIFRILLCHSAFPRCDESGPKELCGRHCSLRQSLQSLCPSVYKEFDKFFKSDQSSGFLSEMKCNGTCEEPLQIPVIGNQASNPANSTYTCYVNKGIDYLGNVSITESGATCHDWKSEDHPISTMYHPTLANAQNHCRNPGGVLRRPWCYTGSNSWEYCRVRYCDNYEEPEGTLPGTSSGGPGIVDGAQSSKMTALVFSLIVVLVIFVLGIVGMLIFIVYIQRRRKNLKKQESIELQLEGLTRKKLNDDSFVVNSNYFQATTGMSNEVDLPNNFHKLNPKQIQYAGQLGQGNFGIVFKGRAFGIASDDEEIEVAVKTLKEESSSEIRSNFIEEAKLMFSFDHPNILHIYGVCMTEMPYQMVFEYMDEGDLTQYLRSKASSMQRRLLNPFDHRSRTESSYSNDPPALSKTQLLSICRQIASGMEYLASKNHVHRDLACRNCLINSDLKVKIGDFGMSRNLYSRDYYRINGQAILPVRWMSPESLVYGKFSIEGDVWSFGVVMWEVFSFALQPYYGLSNEEVTEAIRHGKVLHRPDDCPSEVYNVMKECWDMEAKSRPTFEELHTALCQFSEEELDTEADTDDFSSEEEDSDAFYSETNSLPEDEHVAS</sequence>
<protein>
    <recommendedName>
        <fullName evidence="19">Tyrosine-protein kinase-like otk</fullName>
        <ecNumber evidence="2">2.7.10.1</ecNumber>
    </recommendedName>
    <alternativeName>
        <fullName evidence="20">Tyrosine-protein kinase-like 7 homolog</fullName>
    </alternativeName>
</protein>
<keyword evidence="14" id="KW-1015">Disulfide bond</keyword>
<dbReference type="Gene3D" id="1.10.2000.10">
    <property type="entry name" value="Frizzled cysteine-rich domain"/>
    <property type="match status" value="2"/>
</dbReference>
<dbReference type="InterPro" id="IPR036179">
    <property type="entry name" value="Ig-like_dom_sf"/>
</dbReference>
<keyword evidence="9" id="KW-0418">Kinase</keyword>
<keyword evidence="16" id="KW-0325">Glycoprotein</keyword>
<comment type="subcellular location">
    <subcellularLocation>
        <location evidence="1">Membrane</location>
        <topology evidence="1">Single-pass type I membrane protein</topology>
    </subcellularLocation>
</comment>
<dbReference type="InterPro" id="IPR011009">
    <property type="entry name" value="Kinase-like_dom_sf"/>
</dbReference>
<evidence type="ECO:0000259" key="30">
    <source>
        <dbReference type="PROSITE" id="PS50835"/>
    </source>
</evidence>
<dbReference type="SMART" id="SM00219">
    <property type="entry name" value="TyrKc"/>
    <property type="match status" value="1"/>
</dbReference>
<evidence type="ECO:0000256" key="19">
    <source>
        <dbReference type="ARBA" id="ARBA00034533"/>
    </source>
</evidence>
<evidence type="ECO:0000256" key="23">
    <source>
        <dbReference type="PROSITE-ProRule" id="PRU10141"/>
    </source>
</evidence>
<comment type="function">
    <text evidence="17">Acts as a calcium-dependent, homophilic cell adhesion molecule that regulates neural recognition during the development of the nervous system. Component of the repulsive Plexin signaling response to regulate motor axon guidance at the embryonic stage. Also component of a receptor complex that is required in the adult visual system to innervate the lamina layer; specific targeting of R1-R6 axons.</text>
</comment>
<feature type="signal peptide" evidence="26">
    <location>
        <begin position="1"/>
        <end position="24"/>
    </location>
</feature>
<evidence type="ECO:0000256" key="22">
    <source>
        <dbReference type="PROSITE-ProRule" id="PRU00121"/>
    </source>
</evidence>
<comment type="subunit">
    <text evidence="18">Interacts with plexA; component of a receptor complex that mediates the repulsive signaling in response to Semaphorin ligands.</text>
</comment>
<dbReference type="GO" id="GO:0005886">
    <property type="term" value="C:plasma membrane"/>
    <property type="evidence" value="ECO:0007669"/>
    <property type="project" value="TreeGrafter"/>
</dbReference>
<keyword evidence="5" id="KW-0808">Transferase</keyword>
<evidence type="ECO:0000256" key="9">
    <source>
        <dbReference type="ARBA" id="ARBA00022777"/>
    </source>
</evidence>
<accession>A0A1X7VBN5</accession>
<dbReference type="PROSITE" id="PS00239">
    <property type="entry name" value="RECEPTOR_TYR_KIN_II"/>
    <property type="match status" value="1"/>
</dbReference>
<dbReference type="InterPro" id="IPR036790">
    <property type="entry name" value="Frizzled_dom_sf"/>
</dbReference>
<dbReference type="InterPro" id="IPR020067">
    <property type="entry name" value="Frizzled_dom"/>
</dbReference>
<evidence type="ECO:0000256" key="13">
    <source>
        <dbReference type="ARBA" id="ARBA00023137"/>
    </source>
</evidence>
<dbReference type="FunFam" id="1.10.510.10:FF:000554">
    <property type="entry name" value="Predicted protein"/>
    <property type="match status" value="1"/>
</dbReference>
<dbReference type="SUPFAM" id="SSF56112">
    <property type="entry name" value="Protein kinase-like (PK-like)"/>
    <property type="match status" value="1"/>
</dbReference>
<evidence type="ECO:0000259" key="29">
    <source>
        <dbReference type="PROSITE" id="PS50070"/>
    </source>
</evidence>
<dbReference type="GO" id="GO:0045202">
    <property type="term" value="C:synapse"/>
    <property type="evidence" value="ECO:0007669"/>
    <property type="project" value="UniProtKB-SubCell"/>
</dbReference>
<dbReference type="InterPro" id="IPR003598">
    <property type="entry name" value="Ig_sub2"/>
</dbReference>
<evidence type="ECO:0000256" key="24">
    <source>
        <dbReference type="SAM" id="MobiDB-lite"/>
    </source>
</evidence>
<evidence type="ECO:0000256" key="16">
    <source>
        <dbReference type="ARBA" id="ARBA00023180"/>
    </source>
</evidence>
<keyword evidence="3" id="KW-0597">Phosphoprotein</keyword>
<evidence type="ECO:0000256" key="2">
    <source>
        <dbReference type="ARBA" id="ARBA00011902"/>
    </source>
</evidence>
<feature type="chain" id="PRO_5010862346" description="Tyrosine-protein kinase-like otk" evidence="26">
    <location>
        <begin position="25"/>
        <end position="1266"/>
    </location>
</feature>
<dbReference type="GO" id="GO:0043235">
    <property type="term" value="C:receptor complex"/>
    <property type="evidence" value="ECO:0007669"/>
    <property type="project" value="TreeGrafter"/>
</dbReference>
<organism evidence="31">
    <name type="scientific">Amphimedon queenslandica</name>
    <name type="common">Sponge</name>
    <dbReference type="NCBI Taxonomy" id="400682"/>
    <lineage>
        <taxon>Eukaryota</taxon>
        <taxon>Metazoa</taxon>
        <taxon>Porifera</taxon>
        <taxon>Demospongiae</taxon>
        <taxon>Heteroscleromorpha</taxon>
        <taxon>Haplosclerida</taxon>
        <taxon>Niphatidae</taxon>
        <taxon>Amphimedon</taxon>
    </lineage>
</organism>
<dbReference type="InterPro" id="IPR038178">
    <property type="entry name" value="Kringle_sf"/>
</dbReference>
<evidence type="ECO:0000313" key="31">
    <source>
        <dbReference type="EnsemblMetazoa" id="Aqu2.1.37149_001"/>
    </source>
</evidence>
<evidence type="ECO:0000256" key="12">
    <source>
        <dbReference type="ARBA" id="ARBA00023136"/>
    </source>
</evidence>
<dbReference type="PROSITE" id="PS50038">
    <property type="entry name" value="FZ"/>
    <property type="match status" value="2"/>
</dbReference>
<feature type="domain" description="Protein kinase" evidence="27">
    <location>
        <begin position="941"/>
        <end position="1224"/>
    </location>
</feature>
<dbReference type="SUPFAM" id="SSF48726">
    <property type="entry name" value="Immunoglobulin"/>
    <property type="match status" value="1"/>
</dbReference>
<dbReference type="InterPro" id="IPR013783">
    <property type="entry name" value="Ig-like_fold"/>
</dbReference>
<keyword evidence="7 26" id="KW-0732">Signal</keyword>
<feature type="domain" description="Kringle" evidence="29">
    <location>
        <begin position="522"/>
        <end position="602"/>
    </location>
</feature>
<keyword evidence="11 25" id="KW-1133">Transmembrane helix</keyword>
<evidence type="ECO:0000256" key="7">
    <source>
        <dbReference type="ARBA" id="ARBA00022729"/>
    </source>
</evidence>
<dbReference type="Gene3D" id="1.10.510.10">
    <property type="entry name" value="Transferase(Phosphotransferase) domain 1"/>
    <property type="match status" value="1"/>
</dbReference>
<dbReference type="PRINTS" id="PR00109">
    <property type="entry name" value="TYRKINASE"/>
</dbReference>
<keyword evidence="4 22" id="KW-0420">Kringle</keyword>
<comment type="catalytic activity">
    <reaction evidence="21">
        <text>L-tyrosyl-[protein] + ATP = O-phospho-L-tyrosyl-[protein] + ADP + H(+)</text>
        <dbReference type="Rhea" id="RHEA:10596"/>
        <dbReference type="Rhea" id="RHEA-COMP:10136"/>
        <dbReference type="Rhea" id="RHEA-COMP:20101"/>
        <dbReference type="ChEBI" id="CHEBI:15378"/>
        <dbReference type="ChEBI" id="CHEBI:30616"/>
        <dbReference type="ChEBI" id="CHEBI:46858"/>
        <dbReference type="ChEBI" id="CHEBI:61978"/>
        <dbReference type="ChEBI" id="CHEBI:456216"/>
        <dbReference type="EC" id="2.7.10.1"/>
    </reaction>
</comment>
<feature type="domain" description="FZ" evidence="28">
    <location>
        <begin position="600"/>
        <end position="724"/>
    </location>
</feature>
<evidence type="ECO:0000313" key="32">
    <source>
        <dbReference type="Proteomes" id="UP000007879"/>
    </source>
</evidence>
<feature type="binding site" evidence="23">
    <location>
        <position position="975"/>
    </location>
    <ligand>
        <name>ATP</name>
        <dbReference type="ChEBI" id="CHEBI:30616"/>
    </ligand>
</feature>
<dbReference type="PANTHER" id="PTHR24416">
    <property type="entry name" value="TYROSINE-PROTEIN KINASE RECEPTOR"/>
    <property type="match status" value="1"/>
</dbReference>
<evidence type="ECO:0000256" key="20">
    <source>
        <dbReference type="ARBA" id="ARBA00034559"/>
    </source>
</evidence>
<evidence type="ECO:0000256" key="15">
    <source>
        <dbReference type="ARBA" id="ARBA00023170"/>
    </source>
</evidence>
<feature type="region of interest" description="Disordered" evidence="24">
    <location>
        <begin position="1228"/>
        <end position="1266"/>
    </location>
</feature>
<dbReference type="SUPFAM" id="SSF57440">
    <property type="entry name" value="Kringle-like"/>
    <property type="match status" value="2"/>
</dbReference>
<dbReference type="PROSITE" id="PS50835">
    <property type="entry name" value="IG_LIKE"/>
    <property type="match status" value="1"/>
</dbReference>
<keyword evidence="6 25" id="KW-0812">Transmembrane</keyword>
<dbReference type="InterPro" id="IPR001245">
    <property type="entry name" value="Ser-Thr/Tyr_kinase_cat_dom"/>
</dbReference>
<evidence type="ECO:0000256" key="11">
    <source>
        <dbReference type="ARBA" id="ARBA00022989"/>
    </source>
</evidence>
<dbReference type="Pfam" id="PF07714">
    <property type="entry name" value="PK_Tyr_Ser-Thr"/>
    <property type="match status" value="1"/>
</dbReference>
<feature type="compositionally biased region" description="Acidic residues" evidence="24">
    <location>
        <begin position="1228"/>
        <end position="1249"/>
    </location>
</feature>
<evidence type="ECO:0000256" key="17">
    <source>
        <dbReference type="ARBA" id="ARBA00034468"/>
    </source>
</evidence>
<dbReference type="SMART" id="SM00408">
    <property type="entry name" value="IGc2"/>
    <property type="match status" value="1"/>
</dbReference>
<dbReference type="GO" id="GO:0007169">
    <property type="term" value="P:cell surface receptor protein tyrosine kinase signaling pathway"/>
    <property type="evidence" value="ECO:0007669"/>
    <property type="project" value="InterPro"/>
</dbReference>
<evidence type="ECO:0000259" key="28">
    <source>
        <dbReference type="PROSITE" id="PS50038"/>
    </source>
</evidence>
<dbReference type="PRINTS" id="PR00018">
    <property type="entry name" value="KRINGLE"/>
</dbReference>
<dbReference type="Proteomes" id="UP000007879">
    <property type="component" value="Unassembled WGS sequence"/>
</dbReference>
<reference evidence="31" key="2">
    <citation type="submission" date="2017-05" db="UniProtKB">
        <authorList>
            <consortium name="EnsemblMetazoa"/>
        </authorList>
    </citation>
    <scope>IDENTIFICATION</scope>
</reference>
<dbReference type="PROSITE" id="PS50011">
    <property type="entry name" value="PROTEIN_KINASE_DOM"/>
    <property type="match status" value="1"/>
</dbReference>
<evidence type="ECO:0000256" key="4">
    <source>
        <dbReference type="ARBA" id="ARBA00022572"/>
    </source>
</evidence>
<evidence type="ECO:0000256" key="8">
    <source>
        <dbReference type="ARBA" id="ARBA00022741"/>
    </source>
</evidence>
<feature type="domain" description="FZ" evidence="28">
    <location>
        <begin position="370"/>
        <end position="526"/>
    </location>
</feature>
<dbReference type="SMART" id="SM00130">
    <property type="entry name" value="KR"/>
    <property type="match status" value="2"/>
</dbReference>
<keyword evidence="32" id="KW-1185">Reference proteome</keyword>